<feature type="binding site" evidence="7 8">
    <location>
        <position position="61"/>
    </location>
    <ligand>
        <name>S-adenosyl-L-methionine</name>
        <dbReference type="ChEBI" id="CHEBI:59789"/>
    </ligand>
</feature>
<dbReference type="Proteomes" id="UP001157947">
    <property type="component" value="Unassembled WGS sequence"/>
</dbReference>
<keyword evidence="1 7" id="KW-0963">Cytoplasm</keyword>
<dbReference type="NCBIfam" id="TIGR00755">
    <property type="entry name" value="ksgA"/>
    <property type="match status" value="1"/>
</dbReference>
<feature type="binding site" evidence="7 8">
    <location>
        <position position="106"/>
    </location>
    <ligand>
        <name>S-adenosyl-L-methionine</name>
        <dbReference type="ChEBI" id="CHEBI:59789"/>
    </ligand>
</feature>
<dbReference type="Gene3D" id="1.10.8.100">
    <property type="entry name" value="Ribosomal RNA adenine dimethylase-like, domain 2"/>
    <property type="match status" value="1"/>
</dbReference>
<dbReference type="InterPro" id="IPR029063">
    <property type="entry name" value="SAM-dependent_MTases_sf"/>
</dbReference>
<dbReference type="HAMAP" id="MF_00607">
    <property type="entry name" value="16SrRNA_methyltr_A"/>
    <property type="match status" value="1"/>
</dbReference>
<dbReference type="SUPFAM" id="SSF53335">
    <property type="entry name" value="S-adenosyl-L-methionine-dependent methyltransferases"/>
    <property type="match status" value="1"/>
</dbReference>
<dbReference type="InterPro" id="IPR020596">
    <property type="entry name" value="rRNA_Ade_Mease_Trfase_CS"/>
</dbReference>
<evidence type="ECO:0000256" key="3">
    <source>
        <dbReference type="ARBA" id="ARBA00022603"/>
    </source>
</evidence>
<evidence type="ECO:0000313" key="10">
    <source>
        <dbReference type="EMBL" id="SMP07274.1"/>
    </source>
</evidence>
<dbReference type="RefSeq" id="WP_345782848.1">
    <property type="nucleotide sequence ID" value="NZ_FXTX01000005.1"/>
</dbReference>
<organism evidence="10 11">
    <name type="scientific">Venenivibrio stagnispumantis</name>
    <dbReference type="NCBI Taxonomy" id="407998"/>
    <lineage>
        <taxon>Bacteria</taxon>
        <taxon>Pseudomonadati</taxon>
        <taxon>Aquificota</taxon>
        <taxon>Aquificia</taxon>
        <taxon>Aquificales</taxon>
        <taxon>Hydrogenothermaceae</taxon>
        <taxon>Venenivibrio</taxon>
    </lineage>
</organism>
<dbReference type="InterPro" id="IPR020598">
    <property type="entry name" value="rRNA_Ade_methylase_Trfase_N"/>
</dbReference>
<feature type="binding site" evidence="7 8">
    <location>
        <position position="39"/>
    </location>
    <ligand>
        <name>S-adenosyl-L-methionine</name>
        <dbReference type="ChEBI" id="CHEBI:59789"/>
    </ligand>
</feature>
<dbReference type="PROSITE" id="PS51689">
    <property type="entry name" value="SAM_RNA_A_N6_MT"/>
    <property type="match status" value="1"/>
</dbReference>
<accession>A0AA46ADR2</accession>
<reference evidence="10" key="1">
    <citation type="submission" date="2017-05" db="EMBL/GenBank/DDBJ databases">
        <authorList>
            <person name="Varghese N."/>
            <person name="Submissions S."/>
        </authorList>
    </citation>
    <scope>NUCLEOTIDE SEQUENCE</scope>
    <source>
        <strain evidence="10">DSM 18763</strain>
    </source>
</reference>
<evidence type="ECO:0000256" key="7">
    <source>
        <dbReference type="HAMAP-Rule" id="MF_00607"/>
    </source>
</evidence>
<dbReference type="InterPro" id="IPR023165">
    <property type="entry name" value="rRNA_Ade_diMease-like_C"/>
</dbReference>
<sequence length="255" mass="29597">MSFKTKKHLGQHLLIAEGILEKIVEFANITQDDIVVEIGVGTGNLTEKLLQKKPAILYGIEIDETAYKIIEERFKDYQNFILIKSDFFDVNLFEIAKDKKIKLIGNLPYNVASLILVNIVFYKDIIKNAVFMVQKEVAEKLIAKPKSKDYTFLSVFIQSFFKVEYLMSVPARFFSPPPKVTSAVIKLTPIENKDIQDIKAYKRFVSEIFANRRRMLRTKIDTEILQKANIKETARVEELSIEDIKNLFKIYKQNF</sequence>
<dbReference type="GO" id="GO:0003723">
    <property type="term" value="F:RNA binding"/>
    <property type="evidence" value="ECO:0007669"/>
    <property type="project" value="UniProtKB-UniRule"/>
</dbReference>
<dbReference type="SMART" id="SM00650">
    <property type="entry name" value="rADc"/>
    <property type="match status" value="1"/>
</dbReference>
<evidence type="ECO:0000259" key="9">
    <source>
        <dbReference type="SMART" id="SM00650"/>
    </source>
</evidence>
<evidence type="ECO:0000256" key="4">
    <source>
        <dbReference type="ARBA" id="ARBA00022679"/>
    </source>
</evidence>
<feature type="binding site" evidence="7 8">
    <location>
        <position position="14"/>
    </location>
    <ligand>
        <name>S-adenosyl-L-methionine</name>
        <dbReference type="ChEBI" id="CHEBI:59789"/>
    </ligand>
</feature>
<dbReference type="InterPro" id="IPR011530">
    <property type="entry name" value="rRNA_adenine_dimethylase"/>
</dbReference>
<dbReference type="GO" id="GO:0052908">
    <property type="term" value="F:16S rRNA (adenine(1518)-N(6)/adenine(1519)-N(6))-dimethyltransferase activity"/>
    <property type="evidence" value="ECO:0007669"/>
    <property type="project" value="UniProtKB-EC"/>
</dbReference>
<evidence type="ECO:0000256" key="5">
    <source>
        <dbReference type="ARBA" id="ARBA00022691"/>
    </source>
</evidence>
<keyword evidence="3 7" id="KW-0489">Methyltransferase</keyword>
<keyword evidence="6 7" id="KW-0694">RNA-binding</keyword>
<evidence type="ECO:0000256" key="1">
    <source>
        <dbReference type="ARBA" id="ARBA00022490"/>
    </source>
</evidence>
<dbReference type="PROSITE" id="PS01131">
    <property type="entry name" value="RRNA_A_DIMETH"/>
    <property type="match status" value="1"/>
</dbReference>
<name>A0AA46ADR2_9AQUI</name>
<comment type="function">
    <text evidence="7">Specifically dimethylates two adjacent adenosines (A1518 and A1519) in the loop of a conserved hairpin near the 3'-end of 16S rRNA in the 30S particle. May play a critical role in biogenesis of 30S subunits.</text>
</comment>
<comment type="caution">
    <text evidence="10">The sequence shown here is derived from an EMBL/GenBank/DDBJ whole genome shotgun (WGS) entry which is preliminary data.</text>
</comment>
<comment type="subcellular location">
    <subcellularLocation>
        <location evidence="7">Cytoplasm</location>
    </subcellularLocation>
</comment>
<dbReference type="AlphaFoldDB" id="A0AA46ADR2"/>
<feature type="binding site" evidence="7 8">
    <location>
        <position position="12"/>
    </location>
    <ligand>
        <name>S-adenosyl-L-methionine</name>
        <dbReference type="ChEBI" id="CHEBI:59789"/>
    </ligand>
</feature>
<evidence type="ECO:0000256" key="6">
    <source>
        <dbReference type="ARBA" id="ARBA00022884"/>
    </source>
</evidence>
<comment type="catalytic activity">
    <reaction evidence="7">
        <text>adenosine(1518)/adenosine(1519) in 16S rRNA + 4 S-adenosyl-L-methionine = N(6)-dimethyladenosine(1518)/N(6)-dimethyladenosine(1519) in 16S rRNA + 4 S-adenosyl-L-homocysteine + 4 H(+)</text>
        <dbReference type="Rhea" id="RHEA:19609"/>
        <dbReference type="Rhea" id="RHEA-COMP:10232"/>
        <dbReference type="Rhea" id="RHEA-COMP:10233"/>
        <dbReference type="ChEBI" id="CHEBI:15378"/>
        <dbReference type="ChEBI" id="CHEBI:57856"/>
        <dbReference type="ChEBI" id="CHEBI:59789"/>
        <dbReference type="ChEBI" id="CHEBI:74411"/>
        <dbReference type="ChEBI" id="CHEBI:74493"/>
        <dbReference type="EC" id="2.1.1.182"/>
    </reaction>
</comment>
<keyword evidence="2 7" id="KW-0698">rRNA processing</keyword>
<gene>
    <name evidence="7" type="primary">rsmA</name>
    <name evidence="7" type="synonym">ksgA</name>
    <name evidence="10" type="ORF">SAMN06264868_10516</name>
</gene>
<comment type="similarity">
    <text evidence="7">Belongs to the class I-like SAM-binding methyltransferase superfamily. rRNA adenine N(6)-methyltransferase family. RsmA subfamily.</text>
</comment>
<evidence type="ECO:0000256" key="2">
    <source>
        <dbReference type="ARBA" id="ARBA00022552"/>
    </source>
</evidence>
<protein>
    <recommendedName>
        <fullName evidence="7">Ribosomal RNA small subunit methyltransferase A</fullName>
        <ecNumber evidence="7">2.1.1.182</ecNumber>
    </recommendedName>
    <alternativeName>
        <fullName evidence="7">16S rRNA (adenine(1518)-N(6)/adenine(1519)-N(6))-dimethyltransferase</fullName>
    </alternativeName>
    <alternativeName>
        <fullName evidence="7">16S rRNA dimethyladenosine transferase</fullName>
    </alternativeName>
    <alternativeName>
        <fullName evidence="7">16S rRNA dimethylase</fullName>
    </alternativeName>
    <alternativeName>
        <fullName evidence="7">S-adenosylmethionine-6-N', N'-adenosyl(rRNA) dimethyltransferase</fullName>
    </alternativeName>
</protein>
<dbReference type="InterPro" id="IPR001737">
    <property type="entry name" value="KsgA/Erm"/>
</dbReference>
<dbReference type="EMBL" id="FXTX01000005">
    <property type="protein sequence ID" value="SMP07274.1"/>
    <property type="molecule type" value="Genomic_DNA"/>
</dbReference>
<dbReference type="Pfam" id="PF00398">
    <property type="entry name" value="RrnaAD"/>
    <property type="match status" value="1"/>
</dbReference>
<evidence type="ECO:0000313" key="11">
    <source>
        <dbReference type="Proteomes" id="UP001157947"/>
    </source>
</evidence>
<evidence type="ECO:0000256" key="8">
    <source>
        <dbReference type="PROSITE-ProRule" id="PRU01026"/>
    </source>
</evidence>
<dbReference type="PANTHER" id="PTHR11727:SF7">
    <property type="entry name" value="DIMETHYLADENOSINE TRANSFERASE-RELATED"/>
    <property type="match status" value="1"/>
</dbReference>
<dbReference type="GO" id="GO:0005829">
    <property type="term" value="C:cytosol"/>
    <property type="evidence" value="ECO:0007669"/>
    <property type="project" value="TreeGrafter"/>
</dbReference>
<keyword evidence="11" id="KW-1185">Reference proteome</keyword>
<proteinExistence type="inferred from homology"/>
<dbReference type="Gene3D" id="3.40.50.150">
    <property type="entry name" value="Vaccinia Virus protein VP39"/>
    <property type="match status" value="1"/>
</dbReference>
<dbReference type="EC" id="2.1.1.182" evidence="7"/>
<feature type="domain" description="Ribosomal RNA adenine methylase transferase N-terminal" evidence="9">
    <location>
        <begin position="19"/>
        <end position="191"/>
    </location>
</feature>
<feature type="binding site" evidence="7 8">
    <location>
        <position position="86"/>
    </location>
    <ligand>
        <name>S-adenosyl-L-methionine</name>
        <dbReference type="ChEBI" id="CHEBI:59789"/>
    </ligand>
</feature>
<keyword evidence="4 7" id="KW-0808">Transferase</keyword>
<dbReference type="CDD" id="cd02440">
    <property type="entry name" value="AdoMet_MTases"/>
    <property type="match status" value="1"/>
</dbReference>
<dbReference type="PANTHER" id="PTHR11727">
    <property type="entry name" value="DIMETHYLADENOSINE TRANSFERASE"/>
    <property type="match status" value="1"/>
</dbReference>
<keyword evidence="5 7" id="KW-0949">S-adenosyl-L-methionine</keyword>